<dbReference type="Gene3D" id="3.30.70.640">
    <property type="entry name" value="Molybdopterin cofactor biosynthesis C (MoaC) domain"/>
    <property type="match status" value="1"/>
</dbReference>
<dbReference type="AlphaFoldDB" id="A0AAD3GYD0"/>
<feature type="compositionally biased region" description="Polar residues" evidence="3">
    <location>
        <begin position="617"/>
        <end position="636"/>
    </location>
</feature>
<dbReference type="Proteomes" id="UP001054902">
    <property type="component" value="Unassembled WGS sequence"/>
</dbReference>
<dbReference type="SUPFAM" id="SSF55040">
    <property type="entry name" value="Molybdenum cofactor biosynthesis protein C, MoaC"/>
    <property type="match status" value="1"/>
</dbReference>
<evidence type="ECO:0000313" key="6">
    <source>
        <dbReference type="EMBL" id="GFH43922.1"/>
    </source>
</evidence>
<dbReference type="Pfam" id="PF01967">
    <property type="entry name" value="MoaC"/>
    <property type="match status" value="1"/>
</dbReference>
<feature type="domain" description="Agenet" evidence="5">
    <location>
        <begin position="444"/>
        <end position="502"/>
    </location>
</feature>
<dbReference type="SMART" id="SM00333">
    <property type="entry name" value="TUDOR"/>
    <property type="match status" value="5"/>
</dbReference>
<evidence type="ECO:0008006" key="8">
    <source>
        <dbReference type="Google" id="ProtNLM"/>
    </source>
</evidence>
<reference evidence="6 7" key="1">
    <citation type="journal article" date="2021" name="Sci. Rep.">
        <title>The genome of the diatom Chaetoceros tenuissimus carries an ancient integrated fragment of an extant virus.</title>
        <authorList>
            <person name="Hongo Y."/>
            <person name="Kimura K."/>
            <person name="Takaki Y."/>
            <person name="Yoshida Y."/>
            <person name="Baba S."/>
            <person name="Kobayashi G."/>
            <person name="Nagasaki K."/>
            <person name="Hano T."/>
            <person name="Tomaru Y."/>
        </authorList>
    </citation>
    <scope>NUCLEOTIDE SEQUENCE [LARGE SCALE GENOMIC DNA]</scope>
    <source>
        <strain evidence="6 7">NIES-3715</strain>
    </source>
</reference>
<dbReference type="Pfam" id="PF05641">
    <property type="entry name" value="Agenet"/>
    <property type="match status" value="1"/>
</dbReference>
<evidence type="ECO:0000256" key="3">
    <source>
        <dbReference type="SAM" id="MobiDB-lite"/>
    </source>
</evidence>
<dbReference type="SUPFAM" id="SSF63748">
    <property type="entry name" value="Tudor/PWWP/MBT"/>
    <property type="match status" value="3"/>
</dbReference>
<feature type="domain" description="Agenet" evidence="5">
    <location>
        <begin position="96"/>
        <end position="154"/>
    </location>
</feature>
<dbReference type="EMBL" id="BLLK01000019">
    <property type="protein sequence ID" value="GFH43922.1"/>
    <property type="molecule type" value="Genomic_DNA"/>
</dbReference>
<evidence type="ECO:0000259" key="5">
    <source>
        <dbReference type="SMART" id="SM00743"/>
    </source>
</evidence>
<dbReference type="Gene3D" id="2.30.30.140">
    <property type="match status" value="5"/>
</dbReference>
<feature type="region of interest" description="Disordered" evidence="3">
    <location>
        <begin position="1"/>
        <end position="45"/>
    </location>
</feature>
<evidence type="ECO:0000256" key="2">
    <source>
        <dbReference type="ARBA" id="ARBA00023150"/>
    </source>
</evidence>
<dbReference type="InterPro" id="IPR002820">
    <property type="entry name" value="Mopterin_CF_biosynth-C_dom"/>
</dbReference>
<accession>A0AAD3GYD0</accession>
<feature type="region of interest" description="Disordered" evidence="3">
    <location>
        <begin position="334"/>
        <end position="358"/>
    </location>
</feature>
<evidence type="ECO:0000259" key="4">
    <source>
        <dbReference type="SMART" id="SM00333"/>
    </source>
</evidence>
<name>A0AAD3GYD0_9STRA</name>
<dbReference type="CDD" id="cd04508">
    <property type="entry name" value="Tudor_SF"/>
    <property type="match status" value="5"/>
</dbReference>
<feature type="domain" description="Tudor" evidence="4">
    <location>
        <begin position="368"/>
        <end position="426"/>
    </location>
</feature>
<dbReference type="InterPro" id="IPR014002">
    <property type="entry name" value="Agenet_dom_plant"/>
</dbReference>
<organism evidence="6 7">
    <name type="scientific">Chaetoceros tenuissimus</name>
    <dbReference type="NCBI Taxonomy" id="426638"/>
    <lineage>
        <taxon>Eukaryota</taxon>
        <taxon>Sar</taxon>
        <taxon>Stramenopiles</taxon>
        <taxon>Ochrophyta</taxon>
        <taxon>Bacillariophyta</taxon>
        <taxon>Coscinodiscophyceae</taxon>
        <taxon>Chaetocerotophycidae</taxon>
        <taxon>Chaetocerotales</taxon>
        <taxon>Chaetocerotaceae</taxon>
        <taxon>Chaetoceros</taxon>
    </lineage>
</organism>
<feature type="domain" description="Tudor" evidence="4">
    <location>
        <begin position="444"/>
        <end position="502"/>
    </location>
</feature>
<protein>
    <recommendedName>
        <fullName evidence="8">Tudor domain-containing protein</fullName>
    </recommendedName>
</protein>
<evidence type="ECO:0000313" key="7">
    <source>
        <dbReference type="Proteomes" id="UP001054902"/>
    </source>
</evidence>
<sequence length="796" mass="89779">MEYKKFQPHSRISQKHIQASRNTFSDSRQPSFPAEAKPTSRATFQSFNSREYQLAEAKEETIETLEISDDESIKSKEERATTSFSNKNMSLPQKEEQFEVGTLVEARYRGKSKYYQGKISRKRFNGSYDILYDDGEREMGVAKHLIRVREGVKPLSSVTAVNEVPVVESRDENNSGSTLDPSEIHRGSIVQCKSSKDGKMVEGKVMRKRPNGSFDLMCNDGNKQFGEMAVSIDRLSLSPSTSSRSMDLSRSSSTKEHITSPPMIQNMANVNNKIEEEDTLEIGSVVEARYRGREKYYSGKITKKRFDGTYDILYDDGERELCVARQLIRLKDKSIAPSNSQSHSKHSTPSRDQSLTSMMKVKNQTTRKAFEIGDEIEARYKGKSKYYPGKISRVRFDGSYDIMYEDGDREIGVSKDLVRPREVKEEFKQQAHLNQEDEEHEGKKKFSIGDEVEVRYKGKSKFYPGKISRSRFDGTYDVLYNDGDRELGVSKEMIRPKSTLEHEIIKSPLQTKEPKEKMEVEEENSLSDFEENIEQVESFPMRNEEPKKGGVVFTSFTVGALVQAKYHGRGKYYDGKISKVHADGTLDIDYDDGDKDLNLEQRFVKLQEVPVQNSADVNTSSIEPNKSSSIGTNETLRSPEKVVQAGKEEAMKEEVIPFEGEPLAPSNNLETIQSENVNVEVKTSDLITSTAKATITFPPRSMKALLDANYQQSIFAMARAAGLLGAKKTQDLIPSSFGTIEEVVVDVKLEGKKGIIVCNVKGMKKMKTAAITGATIAALSIVDEMKEYNQLKFEVE</sequence>
<feature type="compositionally biased region" description="Low complexity" evidence="3">
    <location>
        <begin position="236"/>
        <end position="252"/>
    </location>
</feature>
<dbReference type="PANTHER" id="PTHR34157">
    <property type="entry name" value="TUZIN"/>
    <property type="match status" value="1"/>
</dbReference>
<dbReference type="SMART" id="SM00743">
    <property type="entry name" value="Agenet"/>
    <property type="match status" value="5"/>
</dbReference>
<feature type="domain" description="Tudor" evidence="4">
    <location>
        <begin position="278"/>
        <end position="336"/>
    </location>
</feature>
<dbReference type="InterPro" id="IPR036522">
    <property type="entry name" value="MoaC_sf"/>
</dbReference>
<comment type="pathway">
    <text evidence="1">Cofactor biosynthesis; molybdopterin biosynthesis.</text>
</comment>
<dbReference type="InterPro" id="IPR008395">
    <property type="entry name" value="Agenet-like_dom"/>
</dbReference>
<dbReference type="InterPro" id="IPR002999">
    <property type="entry name" value="Tudor"/>
</dbReference>
<feature type="compositionally biased region" description="Basic residues" evidence="3">
    <location>
        <begin position="1"/>
        <end position="14"/>
    </location>
</feature>
<feature type="region of interest" description="Disordered" evidence="3">
    <location>
        <begin position="617"/>
        <end position="639"/>
    </location>
</feature>
<proteinExistence type="predicted"/>
<feature type="region of interest" description="Disordered" evidence="3">
    <location>
        <begin position="236"/>
        <end position="259"/>
    </location>
</feature>
<feature type="domain" description="Agenet" evidence="5">
    <location>
        <begin position="368"/>
        <end position="426"/>
    </location>
</feature>
<dbReference type="PANTHER" id="PTHR34157:SF2">
    <property type="entry name" value="TUZIN"/>
    <property type="match status" value="1"/>
</dbReference>
<comment type="caution">
    <text evidence="6">The sequence shown here is derived from an EMBL/GenBank/DDBJ whole genome shotgun (WGS) entry which is preliminary data.</text>
</comment>
<feature type="domain" description="Tudor" evidence="4">
    <location>
        <begin position="554"/>
        <end position="611"/>
    </location>
</feature>
<feature type="domain" description="Tudor" evidence="4">
    <location>
        <begin position="96"/>
        <end position="153"/>
    </location>
</feature>
<gene>
    <name evidence="6" type="ORF">CTEN210_00396</name>
</gene>
<keyword evidence="7" id="KW-1185">Reference proteome</keyword>
<feature type="domain" description="Agenet" evidence="5">
    <location>
        <begin position="278"/>
        <end position="336"/>
    </location>
</feature>
<keyword evidence="2" id="KW-0501">Molybdenum cofactor biosynthesis</keyword>
<feature type="domain" description="Agenet" evidence="5">
    <location>
        <begin position="554"/>
        <end position="614"/>
    </location>
</feature>
<evidence type="ECO:0000256" key="1">
    <source>
        <dbReference type="ARBA" id="ARBA00005046"/>
    </source>
</evidence>
<feature type="compositionally biased region" description="Polar residues" evidence="3">
    <location>
        <begin position="15"/>
        <end position="30"/>
    </location>
</feature>
<dbReference type="GO" id="GO:0006777">
    <property type="term" value="P:Mo-molybdopterin cofactor biosynthetic process"/>
    <property type="evidence" value="ECO:0007669"/>
    <property type="project" value="UniProtKB-KW"/>
</dbReference>